<evidence type="ECO:0000256" key="5">
    <source>
        <dbReference type="ARBA" id="ARBA00022777"/>
    </source>
</evidence>
<dbReference type="NCBIfam" id="TIGR02938">
    <property type="entry name" value="nifL_nitrog"/>
    <property type="match status" value="1"/>
</dbReference>
<feature type="domain" description="Histidine kinase" evidence="7">
    <location>
        <begin position="368"/>
        <end position="582"/>
    </location>
</feature>
<sequence>MEAHEIRRLVPERTRQVQKPLSLSGRCMHRCSKHDNPPAIDSSEPERKAGGTDIAEHVSYALIGDIMTRQQAPHEPKPQASTEDAGSNVPTHLFRQAVEQAALAISITDARANILYANAAFQRITGYGQQEVIGHNESILSYHVTPKLVYESLWAQIQRQRPWNGLLVNKRKDGNRYLADVTITPVVGEEGHTTHYLGMHRDVTEVHRLERQVQNQKTLIESVVDAAQVAIVLLDEQERVLLDNQEYKKLIGDLGKEPAVRLLAALRTQMGEVFTKAYDKHRNIAAREVFIETPNRPARWFSCAISWFEEHDVGADAFYDPQRRHYLLLTIQDISELKRQQEALRINSLRALLSEQERIQGLRETLAGAVYQLEGPLNMLSAAANMMGRRREAGGDLPAAGAIDEAIQKSREVLETLRACIPDQGKEAMQPVNLNEVLADVLKLTTASLLGAGIVVEWAPSIESSVVSGNPAQLTNLFKQLVSNAIEAVNERRGGQRELRLSCTSRPDHVEVFVEDSGPGIADELRFKVFQPFFTTKGAAKQHLGLGLAMAQEVVSRHGGTIDVDPEYHAGCRVRVQLPFATGMNHAQ</sequence>
<dbReference type="InterPro" id="IPR014285">
    <property type="entry name" value="N_fixation_neg-reg_NifL"/>
</dbReference>
<keyword evidence="3" id="KW-0597">Phosphoprotein</keyword>
<dbReference type="AlphaFoldDB" id="A0A1J5T6P6"/>
<keyword evidence="5" id="KW-0418">Kinase</keyword>
<dbReference type="InterPro" id="IPR000700">
    <property type="entry name" value="PAS-assoc_C"/>
</dbReference>
<dbReference type="PANTHER" id="PTHR43304:SF1">
    <property type="entry name" value="PAC DOMAIN-CONTAINING PROTEIN"/>
    <property type="match status" value="1"/>
</dbReference>
<dbReference type="InterPro" id="IPR004358">
    <property type="entry name" value="Sig_transdc_His_kin-like_C"/>
</dbReference>
<evidence type="ECO:0000256" key="6">
    <source>
        <dbReference type="SAM" id="MobiDB-lite"/>
    </source>
</evidence>
<feature type="domain" description="PAS" evidence="8">
    <location>
        <begin position="90"/>
        <end position="136"/>
    </location>
</feature>
<dbReference type="GO" id="GO:0004673">
    <property type="term" value="F:protein histidine kinase activity"/>
    <property type="evidence" value="ECO:0007669"/>
    <property type="project" value="UniProtKB-EC"/>
</dbReference>
<evidence type="ECO:0000256" key="4">
    <source>
        <dbReference type="ARBA" id="ARBA00022679"/>
    </source>
</evidence>
<evidence type="ECO:0000259" key="9">
    <source>
        <dbReference type="PROSITE" id="PS50113"/>
    </source>
</evidence>
<dbReference type="InterPro" id="IPR013767">
    <property type="entry name" value="PAS_fold"/>
</dbReference>
<dbReference type="Gene3D" id="3.30.450.20">
    <property type="entry name" value="PAS domain"/>
    <property type="match status" value="2"/>
</dbReference>
<dbReference type="Pfam" id="PF02518">
    <property type="entry name" value="HATPase_c"/>
    <property type="match status" value="1"/>
</dbReference>
<dbReference type="InterPro" id="IPR001610">
    <property type="entry name" value="PAC"/>
</dbReference>
<dbReference type="SUPFAM" id="SSF55785">
    <property type="entry name" value="PYP-like sensor domain (PAS domain)"/>
    <property type="match status" value="2"/>
</dbReference>
<dbReference type="SMART" id="SM00091">
    <property type="entry name" value="PAS"/>
    <property type="match status" value="2"/>
</dbReference>
<dbReference type="GO" id="GO:0007165">
    <property type="term" value="P:signal transduction"/>
    <property type="evidence" value="ECO:0007669"/>
    <property type="project" value="InterPro"/>
</dbReference>
<dbReference type="PROSITE" id="PS50112">
    <property type="entry name" value="PAS"/>
    <property type="match status" value="1"/>
</dbReference>
<gene>
    <name evidence="10" type="primary">nifL_5</name>
    <name evidence="10" type="ORF">GALL_100720</name>
</gene>
<dbReference type="InterPro" id="IPR036890">
    <property type="entry name" value="HATPase_C_sf"/>
</dbReference>
<comment type="caution">
    <text evidence="10">The sequence shown here is derived from an EMBL/GenBank/DDBJ whole genome shotgun (WGS) entry which is preliminary data.</text>
</comment>
<dbReference type="PANTHER" id="PTHR43304">
    <property type="entry name" value="PHYTOCHROME-LIKE PROTEIN CPH1"/>
    <property type="match status" value="1"/>
</dbReference>
<feature type="region of interest" description="Disordered" evidence="6">
    <location>
        <begin position="1"/>
        <end position="50"/>
    </location>
</feature>
<organism evidence="10">
    <name type="scientific">mine drainage metagenome</name>
    <dbReference type="NCBI Taxonomy" id="410659"/>
    <lineage>
        <taxon>unclassified sequences</taxon>
        <taxon>metagenomes</taxon>
        <taxon>ecological metagenomes</taxon>
    </lineage>
</organism>
<dbReference type="NCBIfam" id="TIGR00229">
    <property type="entry name" value="sensory_box"/>
    <property type="match status" value="1"/>
</dbReference>
<feature type="compositionally biased region" description="Basic and acidic residues" evidence="6">
    <location>
        <begin position="1"/>
        <end position="15"/>
    </location>
</feature>
<dbReference type="InterPro" id="IPR052162">
    <property type="entry name" value="Sensor_kinase/Photoreceptor"/>
</dbReference>
<dbReference type="SUPFAM" id="SSF55874">
    <property type="entry name" value="ATPase domain of HSP90 chaperone/DNA topoisomerase II/histidine kinase"/>
    <property type="match status" value="1"/>
</dbReference>
<dbReference type="InterPro" id="IPR035965">
    <property type="entry name" value="PAS-like_dom_sf"/>
</dbReference>
<evidence type="ECO:0000259" key="8">
    <source>
        <dbReference type="PROSITE" id="PS50112"/>
    </source>
</evidence>
<feature type="domain" description="PAC" evidence="9">
    <location>
        <begin position="161"/>
        <end position="215"/>
    </location>
</feature>
<dbReference type="GO" id="GO:0009399">
    <property type="term" value="P:nitrogen fixation"/>
    <property type="evidence" value="ECO:0007669"/>
    <property type="project" value="InterPro"/>
</dbReference>
<evidence type="ECO:0000256" key="3">
    <source>
        <dbReference type="ARBA" id="ARBA00022553"/>
    </source>
</evidence>
<reference evidence="10" key="1">
    <citation type="submission" date="2016-10" db="EMBL/GenBank/DDBJ databases">
        <title>Sequence of Gallionella enrichment culture.</title>
        <authorList>
            <person name="Poehlein A."/>
            <person name="Muehling M."/>
            <person name="Daniel R."/>
        </authorList>
    </citation>
    <scope>NUCLEOTIDE SEQUENCE</scope>
</reference>
<protein>
    <recommendedName>
        <fullName evidence="2">histidine kinase</fullName>
        <ecNumber evidence="2">2.7.13.3</ecNumber>
    </recommendedName>
</protein>
<dbReference type="InterPro" id="IPR000014">
    <property type="entry name" value="PAS"/>
</dbReference>
<dbReference type="InterPro" id="IPR005467">
    <property type="entry name" value="His_kinase_dom"/>
</dbReference>
<dbReference type="PRINTS" id="PR00344">
    <property type="entry name" value="BCTRLSENSOR"/>
</dbReference>
<proteinExistence type="predicted"/>
<dbReference type="CDD" id="cd00075">
    <property type="entry name" value="HATPase"/>
    <property type="match status" value="1"/>
</dbReference>
<evidence type="ECO:0000256" key="2">
    <source>
        <dbReference type="ARBA" id="ARBA00012438"/>
    </source>
</evidence>
<dbReference type="EMBL" id="MLJW01000035">
    <property type="protein sequence ID" value="OIR07790.1"/>
    <property type="molecule type" value="Genomic_DNA"/>
</dbReference>
<dbReference type="PROSITE" id="PS50113">
    <property type="entry name" value="PAC"/>
    <property type="match status" value="1"/>
</dbReference>
<evidence type="ECO:0000256" key="1">
    <source>
        <dbReference type="ARBA" id="ARBA00000085"/>
    </source>
</evidence>
<dbReference type="SMART" id="SM00086">
    <property type="entry name" value="PAC"/>
    <property type="match status" value="1"/>
</dbReference>
<accession>A0A1J5T6P6</accession>
<dbReference type="Gene3D" id="3.30.565.10">
    <property type="entry name" value="Histidine kinase-like ATPase, C-terminal domain"/>
    <property type="match status" value="1"/>
</dbReference>
<dbReference type="GO" id="GO:0006355">
    <property type="term" value="P:regulation of DNA-templated transcription"/>
    <property type="evidence" value="ECO:0007669"/>
    <property type="project" value="InterPro"/>
</dbReference>
<dbReference type="InterPro" id="IPR003594">
    <property type="entry name" value="HATPase_dom"/>
</dbReference>
<dbReference type="EC" id="2.7.13.3" evidence="2"/>
<dbReference type="SMART" id="SM00387">
    <property type="entry name" value="HATPase_c"/>
    <property type="match status" value="1"/>
</dbReference>
<dbReference type="Pfam" id="PF00989">
    <property type="entry name" value="PAS"/>
    <property type="match status" value="1"/>
</dbReference>
<dbReference type="PROSITE" id="PS50109">
    <property type="entry name" value="HIS_KIN"/>
    <property type="match status" value="1"/>
</dbReference>
<evidence type="ECO:0000313" key="10">
    <source>
        <dbReference type="EMBL" id="OIR07790.1"/>
    </source>
</evidence>
<comment type="catalytic activity">
    <reaction evidence="1">
        <text>ATP + protein L-histidine = ADP + protein N-phospho-L-histidine.</text>
        <dbReference type="EC" id="2.7.13.3"/>
    </reaction>
</comment>
<keyword evidence="4 10" id="KW-0808">Transferase</keyword>
<evidence type="ECO:0000259" key="7">
    <source>
        <dbReference type="PROSITE" id="PS50109"/>
    </source>
</evidence>
<dbReference type="CDD" id="cd00130">
    <property type="entry name" value="PAS"/>
    <property type="match status" value="1"/>
</dbReference>
<name>A0A1J5T6P6_9ZZZZ</name>